<dbReference type="PROSITE" id="PS00660">
    <property type="entry name" value="FERM_1"/>
    <property type="match status" value="1"/>
</dbReference>
<dbReference type="CDD" id="cd14473">
    <property type="entry name" value="FERM_B-lobe"/>
    <property type="match status" value="1"/>
</dbReference>
<evidence type="ECO:0000256" key="1">
    <source>
        <dbReference type="SAM" id="MobiDB-lite"/>
    </source>
</evidence>
<dbReference type="CDD" id="cd13184">
    <property type="entry name" value="FERM_C_4_1_family"/>
    <property type="match status" value="1"/>
</dbReference>
<proteinExistence type="predicted"/>
<dbReference type="SMART" id="SM01196">
    <property type="entry name" value="FERM_C"/>
    <property type="match status" value="1"/>
</dbReference>
<reference evidence="3 4" key="1">
    <citation type="journal article" date="2008" name="Nature">
        <title>The Trichoplax genome and the nature of placozoans.</title>
        <authorList>
            <person name="Srivastava M."/>
            <person name="Begovic E."/>
            <person name="Chapman J."/>
            <person name="Putnam N.H."/>
            <person name="Hellsten U."/>
            <person name="Kawashima T."/>
            <person name="Kuo A."/>
            <person name="Mitros T."/>
            <person name="Salamov A."/>
            <person name="Carpenter M.L."/>
            <person name="Signorovitch A.Y."/>
            <person name="Moreno M.A."/>
            <person name="Kamm K."/>
            <person name="Grimwood J."/>
            <person name="Schmutz J."/>
            <person name="Shapiro H."/>
            <person name="Grigoriev I.V."/>
            <person name="Buss L.W."/>
            <person name="Schierwater B."/>
            <person name="Dellaporta S.L."/>
            <person name="Rokhsar D.S."/>
        </authorList>
    </citation>
    <scope>NUCLEOTIDE SEQUENCE [LARGE SCALE GENOMIC DNA]</scope>
    <source>
        <strain evidence="3 4">Grell-BS-1999</strain>
    </source>
</reference>
<dbReference type="FunFam" id="2.30.29.30:FF:000002">
    <property type="entry name" value="Band 4.1-like protein 5 isoform 1"/>
    <property type="match status" value="1"/>
</dbReference>
<dbReference type="SUPFAM" id="SSF50729">
    <property type="entry name" value="PH domain-like"/>
    <property type="match status" value="1"/>
</dbReference>
<dbReference type="PANTHER" id="PTHR23280:SF21">
    <property type="entry name" value="PROTEIN 4.1 HOMOLOG"/>
    <property type="match status" value="1"/>
</dbReference>
<dbReference type="AlphaFoldDB" id="B3S275"/>
<organism evidence="3 4">
    <name type="scientific">Trichoplax adhaerens</name>
    <name type="common">Trichoplax reptans</name>
    <dbReference type="NCBI Taxonomy" id="10228"/>
    <lineage>
        <taxon>Eukaryota</taxon>
        <taxon>Metazoa</taxon>
        <taxon>Placozoa</taxon>
        <taxon>Uniplacotomia</taxon>
        <taxon>Trichoplacea</taxon>
        <taxon>Trichoplacidae</taxon>
        <taxon>Trichoplax</taxon>
    </lineage>
</organism>
<protein>
    <recommendedName>
        <fullName evidence="2">FERM domain-containing protein</fullName>
    </recommendedName>
</protein>
<dbReference type="InterPro" id="IPR019749">
    <property type="entry name" value="Band_41_domain"/>
</dbReference>
<dbReference type="InterPro" id="IPR014847">
    <property type="entry name" value="FA"/>
</dbReference>
<dbReference type="SMART" id="SM00295">
    <property type="entry name" value="B41"/>
    <property type="match status" value="1"/>
</dbReference>
<dbReference type="HOGENOM" id="CLU_003623_1_1_1"/>
<dbReference type="EMBL" id="DS985247">
    <property type="protein sequence ID" value="EDV23383.1"/>
    <property type="molecule type" value="Genomic_DNA"/>
</dbReference>
<evidence type="ECO:0000313" key="3">
    <source>
        <dbReference type="EMBL" id="EDV23383.1"/>
    </source>
</evidence>
<dbReference type="Pfam" id="PF09379">
    <property type="entry name" value="FERM_N"/>
    <property type="match status" value="1"/>
</dbReference>
<dbReference type="Gene3D" id="1.20.80.10">
    <property type="match status" value="1"/>
</dbReference>
<dbReference type="eggNOG" id="KOG3527">
    <property type="taxonomic scope" value="Eukaryota"/>
</dbReference>
<dbReference type="InterPro" id="IPR035963">
    <property type="entry name" value="FERM_2"/>
</dbReference>
<dbReference type="FunFam" id="3.10.20.90:FF:000489">
    <property type="entry name" value="band 4.1-like protein 3 isoform X1"/>
    <property type="match status" value="1"/>
</dbReference>
<dbReference type="InParanoid" id="B3S275"/>
<dbReference type="KEGG" id="tad:TRIADDRAFT_64069"/>
<dbReference type="PhylomeDB" id="B3S275"/>
<dbReference type="SMART" id="SM01195">
    <property type="entry name" value="FA"/>
    <property type="match status" value="1"/>
</dbReference>
<evidence type="ECO:0000259" key="2">
    <source>
        <dbReference type="PROSITE" id="PS50057"/>
    </source>
</evidence>
<dbReference type="InterPro" id="IPR014352">
    <property type="entry name" value="FERM/acyl-CoA-bd_prot_sf"/>
</dbReference>
<name>B3S275_TRIAD</name>
<dbReference type="OMA" id="LHFYFAV"/>
<dbReference type="CTD" id="6755506"/>
<dbReference type="InterPro" id="IPR019748">
    <property type="entry name" value="FERM_central"/>
</dbReference>
<dbReference type="Pfam" id="PF09380">
    <property type="entry name" value="FERM_C"/>
    <property type="match status" value="1"/>
</dbReference>
<feature type="compositionally biased region" description="Acidic residues" evidence="1">
    <location>
        <begin position="327"/>
        <end position="357"/>
    </location>
</feature>
<dbReference type="Gene3D" id="3.10.20.90">
    <property type="entry name" value="Phosphatidylinositol 3-kinase Catalytic Subunit, Chain A, domain 1"/>
    <property type="match status" value="1"/>
</dbReference>
<dbReference type="InterPro" id="IPR029071">
    <property type="entry name" value="Ubiquitin-like_domsf"/>
</dbReference>
<dbReference type="InterPro" id="IPR018980">
    <property type="entry name" value="FERM_PH-like_C"/>
</dbReference>
<dbReference type="InterPro" id="IPR019747">
    <property type="entry name" value="FERM_CS"/>
</dbReference>
<dbReference type="InterPro" id="IPR018979">
    <property type="entry name" value="FERM_N"/>
</dbReference>
<dbReference type="SUPFAM" id="SSF54236">
    <property type="entry name" value="Ubiquitin-like"/>
    <property type="match status" value="1"/>
</dbReference>
<dbReference type="RefSeq" id="XP_002114293.1">
    <property type="nucleotide sequence ID" value="XM_002114257.1"/>
</dbReference>
<evidence type="ECO:0000313" key="4">
    <source>
        <dbReference type="Proteomes" id="UP000009022"/>
    </source>
</evidence>
<dbReference type="OrthoDB" id="6589456at2759"/>
<dbReference type="GeneID" id="6755506"/>
<feature type="region of interest" description="Disordered" evidence="1">
    <location>
        <begin position="254"/>
        <end position="395"/>
    </location>
</feature>
<dbReference type="Proteomes" id="UP000009022">
    <property type="component" value="Unassembled WGS sequence"/>
</dbReference>
<keyword evidence="4" id="KW-1185">Reference proteome</keyword>
<feature type="compositionally biased region" description="Basic and acidic residues" evidence="1">
    <location>
        <begin position="358"/>
        <end position="368"/>
    </location>
</feature>
<dbReference type="STRING" id="10228.B3S275"/>
<dbReference type="PROSITE" id="PS50057">
    <property type="entry name" value="FERM_3"/>
    <property type="match status" value="1"/>
</dbReference>
<gene>
    <name evidence="3" type="ORF">TRIADDRAFT_64069</name>
</gene>
<accession>B3S275</accession>
<dbReference type="InterPro" id="IPR011993">
    <property type="entry name" value="PH-like_dom_sf"/>
</dbReference>
<dbReference type="PANTHER" id="PTHR23280">
    <property type="entry name" value="4.1 G PROTEIN"/>
    <property type="match status" value="1"/>
</dbReference>
<dbReference type="SUPFAM" id="SSF47031">
    <property type="entry name" value="Second domain of FERM"/>
    <property type="match status" value="1"/>
</dbReference>
<feature type="compositionally biased region" description="Basic and acidic residues" evidence="1">
    <location>
        <begin position="300"/>
        <end position="326"/>
    </location>
</feature>
<sequence length="395" mass="45622">MKLKAKGNVLFDKVSQQLNLEEKDYFGVYFLDAANNKNWIYPLKSIKRQLKGNEPNFYFGVKFYSNNPSQLHEDITRLPCSFNTYALLGAYTVQAEIGDYDPETCIGNYVSEFQVAPDDVQSEELEQIVMKYHKEIEGQTPADAEAHFLENSKKLALYGVEKYFAFDNEAVKIEIGVSANGLYVYRDQLRINRFAWPQILQILYKKKKFYIKVRPAQNENYEKKIGFRLASVTEAKRLWKVCIENHAFFSGRTQHQAKNANDINRPPPEFNRTSSKRLSSPPRIGGVPPKEEEPEEPENREEQPADEHEAEEHSDREEAEEKRDSDANEDTPNEEAPAAEDETPEDDKKEEEEEEREEQNKEEEAAAHEDDDEGPPDMSVTTASVQEEDHDHQED</sequence>
<dbReference type="InterPro" id="IPR000299">
    <property type="entry name" value="FERM_domain"/>
</dbReference>
<dbReference type="Gene3D" id="2.30.29.30">
    <property type="entry name" value="Pleckstrin-homology domain (PH domain)/Phosphotyrosine-binding domain (PTB)"/>
    <property type="match status" value="1"/>
</dbReference>
<dbReference type="Pfam" id="PF00373">
    <property type="entry name" value="FERM_M"/>
    <property type="match status" value="1"/>
</dbReference>
<feature type="domain" description="FERM" evidence="2">
    <location>
        <begin position="1"/>
        <end position="253"/>
    </location>
</feature>